<organism evidence="6 7">
    <name type="scientific">Caulochytrium protostelioides</name>
    <dbReference type="NCBI Taxonomy" id="1555241"/>
    <lineage>
        <taxon>Eukaryota</taxon>
        <taxon>Fungi</taxon>
        <taxon>Fungi incertae sedis</taxon>
        <taxon>Chytridiomycota</taxon>
        <taxon>Chytridiomycota incertae sedis</taxon>
        <taxon>Chytridiomycetes</taxon>
        <taxon>Caulochytriales</taxon>
        <taxon>Caulochytriaceae</taxon>
        <taxon>Caulochytrium</taxon>
    </lineage>
</organism>
<evidence type="ECO:0000256" key="3">
    <source>
        <dbReference type="ARBA" id="ARBA00023180"/>
    </source>
</evidence>
<reference evidence="7" key="1">
    <citation type="journal article" date="2018" name="Nat. Microbiol.">
        <title>Leveraging single-cell genomics to expand the fungal tree of life.</title>
        <authorList>
            <person name="Ahrendt S.R."/>
            <person name="Quandt C.A."/>
            <person name="Ciobanu D."/>
            <person name="Clum A."/>
            <person name="Salamov A."/>
            <person name="Andreopoulos B."/>
            <person name="Cheng J.F."/>
            <person name="Woyke T."/>
            <person name="Pelin A."/>
            <person name="Henrissat B."/>
            <person name="Reynolds N.K."/>
            <person name="Benny G.L."/>
            <person name="Smith M.E."/>
            <person name="James T.Y."/>
            <person name="Grigoriev I.V."/>
        </authorList>
    </citation>
    <scope>NUCLEOTIDE SEQUENCE [LARGE SCALE GENOMIC DNA]</scope>
    <source>
        <strain evidence="7">ATCC 52028</strain>
    </source>
</reference>
<dbReference type="PANTHER" id="PTHR20961">
    <property type="entry name" value="GLYCOSYLTRANSFERASE"/>
    <property type="match status" value="1"/>
</dbReference>
<sequence>MAAPRTAAVNVSVPAAGRVVPKIGVGVVDRVRCTDGGAAKSHAGRGVVGDGVGAPGAHRPRTPSTPPGRRHGRSSIRLVLIGRLHTVYNLLPALYGPLARSVACFSDLDGRQWSSSPMFITRRSFPTRWGCSLALLVALTLLVHRSPPFLRPRPVASSLSDGLAATPPILADASLRTQWFWLRYYREAAHGPYYQRLEPADTTPVVPADRLVVEALQRGRAYYAALPTSHPLRHAPPHLAAKGKWDVLHRLTNLYDIAHASNHTGFRLVLGAPSDAAWQAYVASGALRRGSYASDAPPVPDRESVALADRAALEVVSAWHGALFLSEYPYMRDEGYRCLHDLRHVVGDGGLLRTPWAADTLPFHPPSLVYAAQVDITSRGYLRKQAGQLFLPSESCWAWHIGEWNDVPQRVFVDHVVLVITNYWMGNIFHVLIESMGRLAPYWDQIREIPDVVLHVPDTSPGSFAKRLLEFVGWPSNRLVTGTILAREVLLPESSWLCTLASPVQVWALQKLLVRSLAMPHHFPQDLAGPFANHIVLIRRGDGQKRRITNYDAMVAELKAAFPREAWVEFRDDPPPAIAETFHRFRHAKLVVGPHGAGMSNLIVCRAGTRVVELLTNDHYINTGFARLAQQLGLQYHGFAPATDSRYDGTITADIPTVVHAVRHALTSAR</sequence>
<dbReference type="GO" id="GO:0016757">
    <property type="term" value="F:glycosyltransferase activity"/>
    <property type="evidence" value="ECO:0007669"/>
    <property type="project" value="UniProtKB-KW"/>
</dbReference>
<keyword evidence="3" id="KW-0325">Glycoprotein</keyword>
<dbReference type="STRING" id="1555241.A0A4P9XFJ9"/>
<keyword evidence="7" id="KW-1185">Reference proteome</keyword>
<evidence type="ECO:0000256" key="4">
    <source>
        <dbReference type="SAM" id="MobiDB-lite"/>
    </source>
</evidence>
<evidence type="ECO:0000313" key="7">
    <source>
        <dbReference type="Proteomes" id="UP000274922"/>
    </source>
</evidence>
<dbReference type="Pfam" id="PF04577">
    <property type="entry name" value="Glyco_transf_61"/>
    <property type="match status" value="1"/>
</dbReference>
<accession>A0A4P9XFJ9</accession>
<evidence type="ECO:0000256" key="2">
    <source>
        <dbReference type="ARBA" id="ARBA00022679"/>
    </source>
</evidence>
<proteinExistence type="predicted"/>
<evidence type="ECO:0000256" key="1">
    <source>
        <dbReference type="ARBA" id="ARBA00022676"/>
    </source>
</evidence>
<name>A0A4P9XFJ9_9FUNG</name>
<feature type="region of interest" description="Disordered" evidence="4">
    <location>
        <begin position="37"/>
        <end position="72"/>
    </location>
</feature>
<dbReference type="InterPro" id="IPR049625">
    <property type="entry name" value="Glyco_transf_61_cat"/>
</dbReference>
<gene>
    <name evidence="6" type="ORF">CXG81DRAFT_16311</name>
</gene>
<dbReference type="OrthoDB" id="2135302at2759"/>
<evidence type="ECO:0000259" key="5">
    <source>
        <dbReference type="Pfam" id="PF04577"/>
    </source>
</evidence>
<dbReference type="Proteomes" id="UP000274922">
    <property type="component" value="Unassembled WGS sequence"/>
</dbReference>
<dbReference type="EMBL" id="ML014111">
    <property type="protein sequence ID" value="RKP04344.1"/>
    <property type="molecule type" value="Genomic_DNA"/>
</dbReference>
<dbReference type="AlphaFoldDB" id="A0A4P9XFJ9"/>
<keyword evidence="1" id="KW-0328">Glycosyltransferase</keyword>
<evidence type="ECO:0000313" key="6">
    <source>
        <dbReference type="EMBL" id="RKP04344.1"/>
    </source>
</evidence>
<protein>
    <recommendedName>
        <fullName evidence="5">Glycosyltransferase 61 catalytic domain-containing protein</fullName>
    </recommendedName>
</protein>
<feature type="domain" description="Glycosyltransferase 61 catalytic" evidence="5">
    <location>
        <begin position="429"/>
        <end position="612"/>
    </location>
</feature>
<keyword evidence="2" id="KW-0808">Transferase</keyword>
<dbReference type="InterPro" id="IPR007657">
    <property type="entry name" value="Glycosyltransferase_61"/>
</dbReference>